<dbReference type="Pfam" id="PF02424">
    <property type="entry name" value="ApbE"/>
    <property type="match status" value="2"/>
</dbReference>
<keyword evidence="5 11" id="KW-0808">Transferase</keyword>
<evidence type="ECO:0000256" key="1">
    <source>
        <dbReference type="ARBA" id="ARBA00001946"/>
    </source>
</evidence>
<dbReference type="EMBL" id="QSQU01000001">
    <property type="protein sequence ID" value="RGK67680.1"/>
    <property type="molecule type" value="Genomic_DNA"/>
</dbReference>
<evidence type="ECO:0000256" key="3">
    <source>
        <dbReference type="ARBA" id="ARBA00016337"/>
    </source>
</evidence>
<evidence type="ECO:0000256" key="2">
    <source>
        <dbReference type="ARBA" id="ARBA00011955"/>
    </source>
</evidence>
<comment type="caution">
    <text evidence="11">The sequence shown here is derived from an EMBL/GenBank/DDBJ whole genome shotgun (WGS) entry which is preliminary data.</text>
</comment>
<sequence length="268" mass="30996">MLETRYKYYNNESMFHGFIPHIMGTRFDILIIHSDFTLLNRIWAVIINEIEHLDKILNRFDSKSEVSRLNSLKSQSPIPISTELEEILQLCQYYYERTFHLFDITMKDFSLIKFGNRHIFLPVLGPTLDFGGFAKGYALKKIKELIEQENVNHAFVNFGNSSILGMGHHPYGDSWKVSFLNPYNQSLLNEFNLQNTALSTSGNTLQYTGHIMNPLTGLFNEQRKASSIISTDPLEAEILSTVWMIANKEQQQLLTENFKNIQATLYDL</sequence>
<evidence type="ECO:0000256" key="4">
    <source>
        <dbReference type="ARBA" id="ARBA00022630"/>
    </source>
</evidence>
<dbReference type="Gene3D" id="3.10.520.10">
    <property type="entry name" value="ApbE-like domains"/>
    <property type="match status" value="2"/>
</dbReference>
<dbReference type="InterPro" id="IPR024932">
    <property type="entry name" value="ApbE"/>
</dbReference>
<dbReference type="Proteomes" id="UP000261210">
    <property type="component" value="Unassembled WGS sequence"/>
</dbReference>
<evidence type="ECO:0000313" key="13">
    <source>
        <dbReference type="Proteomes" id="UP000261210"/>
    </source>
</evidence>
<dbReference type="PANTHER" id="PTHR30040">
    <property type="entry name" value="THIAMINE BIOSYNTHESIS LIPOPROTEIN APBE"/>
    <property type="match status" value="1"/>
</dbReference>
<accession>A0A3E4NQM5</accession>
<reference evidence="13 14" key="1">
    <citation type="submission" date="2018-08" db="EMBL/GenBank/DDBJ databases">
        <title>A genome reference for cultivated species of the human gut microbiota.</title>
        <authorList>
            <person name="Zou Y."/>
            <person name="Xue W."/>
            <person name="Luo G."/>
        </authorList>
    </citation>
    <scope>NUCLEOTIDE SEQUENCE [LARGE SCALE GENOMIC DNA]</scope>
    <source>
        <strain evidence="12 14">AF38-2</strain>
        <strain evidence="11 13">TF10-34</strain>
    </source>
</reference>
<gene>
    <name evidence="12" type="ORF">DW027_03270</name>
    <name evidence="11" type="ORF">DXD03_00185</name>
</gene>
<proteinExistence type="predicted"/>
<dbReference type="InterPro" id="IPR003374">
    <property type="entry name" value="ApbE-like_sf"/>
</dbReference>
<keyword evidence="7" id="KW-0274">FAD</keyword>
<evidence type="ECO:0000256" key="7">
    <source>
        <dbReference type="ARBA" id="ARBA00022827"/>
    </source>
</evidence>
<dbReference type="Proteomes" id="UP000284495">
    <property type="component" value="Unassembled WGS sequence"/>
</dbReference>
<evidence type="ECO:0000313" key="12">
    <source>
        <dbReference type="EMBL" id="RHL40881.1"/>
    </source>
</evidence>
<dbReference type="SUPFAM" id="SSF143631">
    <property type="entry name" value="ApbE-like"/>
    <property type="match status" value="1"/>
</dbReference>
<evidence type="ECO:0000313" key="14">
    <source>
        <dbReference type="Proteomes" id="UP000284495"/>
    </source>
</evidence>
<comment type="catalytic activity">
    <reaction evidence="10">
        <text>L-threonyl-[protein] + FAD = FMN-L-threonyl-[protein] + AMP + H(+)</text>
        <dbReference type="Rhea" id="RHEA:36847"/>
        <dbReference type="Rhea" id="RHEA-COMP:11060"/>
        <dbReference type="Rhea" id="RHEA-COMP:11061"/>
        <dbReference type="ChEBI" id="CHEBI:15378"/>
        <dbReference type="ChEBI" id="CHEBI:30013"/>
        <dbReference type="ChEBI" id="CHEBI:57692"/>
        <dbReference type="ChEBI" id="CHEBI:74257"/>
        <dbReference type="ChEBI" id="CHEBI:456215"/>
        <dbReference type="EC" id="2.7.1.180"/>
    </reaction>
</comment>
<comment type="cofactor">
    <cofactor evidence="1">
        <name>Mg(2+)</name>
        <dbReference type="ChEBI" id="CHEBI:18420"/>
    </cofactor>
</comment>
<keyword evidence="8" id="KW-0460">Magnesium</keyword>
<dbReference type="EMBL" id="QROO01000003">
    <property type="protein sequence ID" value="RHL40881.1"/>
    <property type="molecule type" value="Genomic_DNA"/>
</dbReference>
<evidence type="ECO:0000256" key="9">
    <source>
        <dbReference type="ARBA" id="ARBA00031306"/>
    </source>
</evidence>
<keyword evidence="4" id="KW-0285">Flavoprotein</keyword>
<dbReference type="AlphaFoldDB" id="A0A3E4NQM5"/>
<name>A0A3E4NQM5_9BACE</name>
<dbReference type="GO" id="GO:0046872">
    <property type="term" value="F:metal ion binding"/>
    <property type="evidence" value="ECO:0007669"/>
    <property type="project" value="UniProtKB-KW"/>
</dbReference>
<dbReference type="GO" id="GO:0016740">
    <property type="term" value="F:transferase activity"/>
    <property type="evidence" value="ECO:0007669"/>
    <property type="project" value="UniProtKB-KW"/>
</dbReference>
<dbReference type="EC" id="2.7.1.180" evidence="2"/>
<keyword evidence="6" id="KW-0479">Metal-binding</keyword>
<evidence type="ECO:0000256" key="8">
    <source>
        <dbReference type="ARBA" id="ARBA00022842"/>
    </source>
</evidence>
<evidence type="ECO:0000256" key="6">
    <source>
        <dbReference type="ARBA" id="ARBA00022723"/>
    </source>
</evidence>
<protein>
    <recommendedName>
        <fullName evidence="3">FAD:protein FMN transferase</fullName>
        <ecNumber evidence="2">2.7.1.180</ecNumber>
    </recommendedName>
    <alternativeName>
        <fullName evidence="9">Flavin transferase</fullName>
    </alternativeName>
</protein>
<evidence type="ECO:0000256" key="10">
    <source>
        <dbReference type="ARBA" id="ARBA00048540"/>
    </source>
</evidence>
<dbReference type="PANTHER" id="PTHR30040:SF2">
    <property type="entry name" value="FAD:PROTEIN FMN TRANSFERASE"/>
    <property type="match status" value="1"/>
</dbReference>
<evidence type="ECO:0000256" key="5">
    <source>
        <dbReference type="ARBA" id="ARBA00022679"/>
    </source>
</evidence>
<evidence type="ECO:0000313" key="11">
    <source>
        <dbReference type="EMBL" id="RGK67680.1"/>
    </source>
</evidence>
<organism evidence="11 13">
    <name type="scientific">Bacteroides xylanisolvens</name>
    <dbReference type="NCBI Taxonomy" id="371601"/>
    <lineage>
        <taxon>Bacteria</taxon>
        <taxon>Pseudomonadati</taxon>
        <taxon>Bacteroidota</taxon>
        <taxon>Bacteroidia</taxon>
        <taxon>Bacteroidales</taxon>
        <taxon>Bacteroidaceae</taxon>
        <taxon>Bacteroides</taxon>
    </lineage>
</organism>